<evidence type="ECO:0000313" key="2">
    <source>
        <dbReference type="WBParaSite" id="JU765_v2.g2398.t1"/>
    </source>
</evidence>
<protein>
    <submittedName>
        <fullName evidence="2">Uncharacterized protein</fullName>
    </submittedName>
</protein>
<sequence>MTVFNTLFIVDFNVCSVQQRLVVIPNLFFLNLFNFFVKLLKNEALVTLDSTIVNSRRLIRFGFSFSHRTACPPLISNFSTIFWKDHLPFL</sequence>
<evidence type="ECO:0000313" key="1">
    <source>
        <dbReference type="Proteomes" id="UP000887576"/>
    </source>
</evidence>
<accession>A0AC34R0M2</accession>
<organism evidence="1 2">
    <name type="scientific">Panagrolaimus sp. JU765</name>
    <dbReference type="NCBI Taxonomy" id="591449"/>
    <lineage>
        <taxon>Eukaryota</taxon>
        <taxon>Metazoa</taxon>
        <taxon>Ecdysozoa</taxon>
        <taxon>Nematoda</taxon>
        <taxon>Chromadorea</taxon>
        <taxon>Rhabditida</taxon>
        <taxon>Tylenchina</taxon>
        <taxon>Panagrolaimomorpha</taxon>
        <taxon>Panagrolaimoidea</taxon>
        <taxon>Panagrolaimidae</taxon>
        <taxon>Panagrolaimus</taxon>
    </lineage>
</organism>
<dbReference type="WBParaSite" id="JU765_v2.g2398.t1">
    <property type="protein sequence ID" value="JU765_v2.g2398.t1"/>
    <property type="gene ID" value="JU765_v2.g2398"/>
</dbReference>
<name>A0AC34R0M2_9BILA</name>
<dbReference type="Proteomes" id="UP000887576">
    <property type="component" value="Unplaced"/>
</dbReference>
<proteinExistence type="predicted"/>
<reference evidence="2" key="1">
    <citation type="submission" date="2022-11" db="UniProtKB">
        <authorList>
            <consortium name="WormBaseParasite"/>
        </authorList>
    </citation>
    <scope>IDENTIFICATION</scope>
</reference>